<feature type="transmembrane region" description="Helical" evidence="7">
    <location>
        <begin position="248"/>
        <end position="268"/>
    </location>
</feature>
<dbReference type="GO" id="GO:0005886">
    <property type="term" value="C:plasma membrane"/>
    <property type="evidence" value="ECO:0007669"/>
    <property type="project" value="UniProtKB-SubCell"/>
</dbReference>
<dbReference type="OrthoDB" id="4544213at2"/>
<sequence>MDAVAFPLLVLAVTGSASQAGLAGFAQTLPYALFTLAAGALVDRWDRRRVMIAADAGRALLLGLLGVAVLAGWAPLALILAVVFAEAVLAIFFDLASIGLLRAVVPVPDIGRAAAVMQARDAAAMLAGGPIGGLLFGLHRALPFLGDALSYLVGLIATILIRPGPQQRAAAAPIAALVLLLILLTRQGGASAASIGVLSALIGAGGLAGAALTPLLIRRLPARRIFVGIGWYWTAALPATAFTTDPYLLGALGALLTLPFPAWNAAVLTRTVAVTPDHLFGRVQGVRQFVSRLATPCGPLFTGLAYEVLGGRATAFVLLAAALLMAATGSLLKDVLPAEQPDEPADRPRASGEPQTPPVGAQSR</sequence>
<evidence type="ECO:0000313" key="8">
    <source>
        <dbReference type="EMBL" id="SNY42644.1"/>
    </source>
</evidence>
<proteinExistence type="predicted"/>
<dbReference type="InterPro" id="IPR036259">
    <property type="entry name" value="MFS_trans_sf"/>
</dbReference>
<keyword evidence="2" id="KW-1003">Cell membrane</keyword>
<feature type="region of interest" description="Disordered" evidence="6">
    <location>
        <begin position="336"/>
        <end position="364"/>
    </location>
</feature>
<keyword evidence="4 7" id="KW-1133">Transmembrane helix</keyword>
<dbReference type="PANTHER" id="PTHR23513:SF6">
    <property type="entry name" value="MAJOR FACILITATOR SUPERFAMILY ASSOCIATED DOMAIN-CONTAINING PROTEIN"/>
    <property type="match status" value="1"/>
</dbReference>
<dbReference type="SUPFAM" id="SSF103473">
    <property type="entry name" value="MFS general substrate transporter"/>
    <property type="match status" value="1"/>
</dbReference>
<evidence type="ECO:0000256" key="1">
    <source>
        <dbReference type="ARBA" id="ARBA00004651"/>
    </source>
</evidence>
<evidence type="ECO:0000256" key="2">
    <source>
        <dbReference type="ARBA" id="ARBA00022475"/>
    </source>
</evidence>
<evidence type="ECO:0000256" key="4">
    <source>
        <dbReference type="ARBA" id="ARBA00022989"/>
    </source>
</evidence>
<feature type="transmembrane region" description="Helical" evidence="7">
    <location>
        <begin position="144"/>
        <end position="162"/>
    </location>
</feature>
<gene>
    <name evidence="8" type="ORF">SAMN05421748_106316</name>
</gene>
<keyword evidence="3 7" id="KW-0812">Transmembrane</keyword>
<name>A0A285I3X2_9ACTN</name>
<protein>
    <submittedName>
        <fullName evidence="8">Predicted arabinose efflux permease, MFS family</fullName>
    </submittedName>
</protein>
<accession>A0A285I3X2</accession>
<feature type="transmembrane region" description="Helical" evidence="7">
    <location>
        <begin position="29"/>
        <end position="45"/>
    </location>
</feature>
<evidence type="ECO:0000256" key="5">
    <source>
        <dbReference type="ARBA" id="ARBA00023136"/>
    </source>
</evidence>
<evidence type="ECO:0000313" key="9">
    <source>
        <dbReference type="Proteomes" id="UP000219612"/>
    </source>
</evidence>
<dbReference type="Pfam" id="PF07690">
    <property type="entry name" value="MFS_1"/>
    <property type="match status" value="1"/>
</dbReference>
<feature type="transmembrane region" description="Helical" evidence="7">
    <location>
        <begin position="57"/>
        <end position="74"/>
    </location>
</feature>
<keyword evidence="9" id="KW-1185">Reference proteome</keyword>
<feature type="transmembrane region" description="Helical" evidence="7">
    <location>
        <begin position="169"/>
        <end position="186"/>
    </location>
</feature>
<feature type="transmembrane region" description="Helical" evidence="7">
    <location>
        <begin position="225"/>
        <end position="242"/>
    </location>
</feature>
<dbReference type="CDD" id="cd06173">
    <property type="entry name" value="MFS_MefA_like"/>
    <property type="match status" value="1"/>
</dbReference>
<dbReference type="InterPro" id="IPR011701">
    <property type="entry name" value="MFS"/>
</dbReference>
<evidence type="ECO:0000256" key="7">
    <source>
        <dbReference type="SAM" id="Phobius"/>
    </source>
</evidence>
<dbReference type="Gene3D" id="1.20.1250.20">
    <property type="entry name" value="MFS general substrate transporter like domains"/>
    <property type="match status" value="1"/>
</dbReference>
<dbReference type="PANTHER" id="PTHR23513">
    <property type="entry name" value="INTEGRAL MEMBRANE EFFLUX PROTEIN-RELATED"/>
    <property type="match status" value="1"/>
</dbReference>
<dbReference type="AlphaFoldDB" id="A0A285I3X2"/>
<evidence type="ECO:0000256" key="6">
    <source>
        <dbReference type="SAM" id="MobiDB-lite"/>
    </source>
</evidence>
<dbReference type="EMBL" id="OBDY01000006">
    <property type="protein sequence ID" value="SNY42644.1"/>
    <property type="molecule type" value="Genomic_DNA"/>
</dbReference>
<dbReference type="Proteomes" id="UP000219612">
    <property type="component" value="Unassembled WGS sequence"/>
</dbReference>
<comment type="subcellular location">
    <subcellularLocation>
        <location evidence="1">Cell membrane</location>
        <topology evidence="1">Multi-pass membrane protein</topology>
    </subcellularLocation>
</comment>
<reference evidence="8 9" key="1">
    <citation type="submission" date="2017-09" db="EMBL/GenBank/DDBJ databases">
        <authorList>
            <person name="Ehlers B."/>
            <person name="Leendertz F.H."/>
        </authorList>
    </citation>
    <scope>NUCLEOTIDE SEQUENCE [LARGE SCALE GENOMIC DNA]</scope>
    <source>
        <strain evidence="8 9">CGMCC 4.6857</strain>
    </source>
</reference>
<keyword evidence="5 7" id="KW-0472">Membrane</keyword>
<evidence type="ECO:0000256" key="3">
    <source>
        <dbReference type="ARBA" id="ARBA00022692"/>
    </source>
</evidence>
<feature type="transmembrane region" description="Helical" evidence="7">
    <location>
        <begin position="315"/>
        <end position="332"/>
    </location>
</feature>
<dbReference type="GO" id="GO:0022857">
    <property type="term" value="F:transmembrane transporter activity"/>
    <property type="evidence" value="ECO:0007669"/>
    <property type="project" value="InterPro"/>
</dbReference>
<organism evidence="8 9">
    <name type="scientific">Paractinoplanes atraurantiacus</name>
    <dbReference type="NCBI Taxonomy" id="1036182"/>
    <lineage>
        <taxon>Bacteria</taxon>
        <taxon>Bacillati</taxon>
        <taxon>Actinomycetota</taxon>
        <taxon>Actinomycetes</taxon>
        <taxon>Micromonosporales</taxon>
        <taxon>Micromonosporaceae</taxon>
        <taxon>Paractinoplanes</taxon>
    </lineage>
</organism>
<feature type="transmembrane region" description="Helical" evidence="7">
    <location>
        <begin position="192"/>
        <end position="213"/>
    </location>
</feature>